<keyword evidence="5" id="KW-0221">Differentiation</keyword>
<keyword evidence="4" id="KW-0597">Phosphoprotein</keyword>
<evidence type="ECO:0000256" key="6">
    <source>
        <dbReference type="ARBA" id="ARBA00022871"/>
    </source>
</evidence>
<keyword evidence="3" id="KW-0217">Developmental protein</keyword>
<feature type="region of interest" description="Disordered" evidence="7">
    <location>
        <begin position="1"/>
        <end position="121"/>
    </location>
</feature>
<evidence type="ECO:0000256" key="5">
    <source>
        <dbReference type="ARBA" id="ARBA00022782"/>
    </source>
</evidence>
<evidence type="ECO:0000313" key="9">
    <source>
        <dbReference type="Proteomes" id="UP000250572"/>
    </source>
</evidence>
<dbReference type="InterPro" id="IPR009685">
    <property type="entry name" value="MEA1"/>
</dbReference>
<evidence type="ECO:0000256" key="3">
    <source>
        <dbReference type="ARBA" id="ARBA00022473"/>
    </source>
</evidence>
<dbReference type="Pfam" id="PF06910">
    <property type="entry name" value="MEA1"/>
    <property type="match status" value="1"/>
</dbReference>
<evidence type="ECO:0000256" key="7">
    <source>
        <dbReference type="SAM" id="MobiDB-lite"/>
    </source>
</evidence>
<proteinExistence type="predicted"/>
<dbReference type="AlphaFoldDB" id="A0A315VPM8"/>
<dbReference type="EMBL" id="NHOQ01001314">
    <property type="protein sequence ID" value="PWA25484.1"/>
    <property type="molecule type" value="Genomic_DNA"/>
</dbReference>
<dbReference type="STRING" id="33528.ENSGAFP00000007171"/>
<sequence>MEVCRSAMGPERVLPSSEDELGEDERPVDGAVLPAVEDGVEEEEEEESGGYYYQPLNQDPDGPGEPEEEDRGDTSHSEQLQQLQHRIEVMGLHLPEAPPPDSDEEDPEEAAAQRSRASIPMDPAHVELVKRTMAGVALPSLGVPPWAQQISDTQWSDLVQNALQERQSSAGLRMLRRNHVP</sequence>
<evidence type="ECO:0000256" key="1">
    <source>
        <dbReference type="ARBA" id="ARBA00002540"/>
    </source>
</evidence>
<gene>
    <name evidence="8" type="ORF">CCH79_00019857</name>
</gene>
<reference evidence="8 9" key="1">
    <citation type="journal article" date="2018" name="G3 (Bethesda)">
        <title>A High-Quality Reference Genome for the Invasive Mosquitofish Gambusia affinis Using a Chicago Library.</title>
        <authorList>
            <person name="Hoffberg S.L."/>
            <person name="Troendle N.J."/>
            <person name="Glenn T.C."/>
            <person name="Mahmud O."/>
            <person name="Louha S."/>
            <person name="Chalopin D."/>
            <person name="Bennetzen J.L."/>
            <person name="Mauricio R."/>
        </authorList>
    </citation>
    <scope>NUCLEOTIDE SEQUENCE [LARGE SCALE GENOMIC DNA]</scope>
    <source>
        <strain evidence="8">NE01/NJP1002.9</strain>
        <tissue evidence="8">Muscle</tissue>
    </source>
</reference>
<keyword evidence="6" id="KW-0744">Spermatogenesis</keyword>
<evidence type="ECO:0000256" key="4">
    <source>
        <dbReference type="ARBA" id="ARBA00022553"/>
    </source>
</evidence>
<evidence type="ECO:0000256" key="2">
    <source>
        <dbReference type="ARBA" id="ARBA00022245"/>
    </source>
</evidence>
<accession>A0A315VPM8</accession>
<evidence type="ECO:0000313" key="8">
    <source>
        <dbReference type="EMBL" id="PWA25484.1"/>
    </source>
</evidence>
<feature type="compositionally biased region" description="Acidic residues" evidence="7">
    <location>
        <begin position="62"/>
        <end position="71"/>
    </location>
</feature>
<organism evidence="8 9">
    <name type="scientific">Gambusia affinis</name>
    <name type="common">Western mosquitofish</name>
    <name type="synonym">Heterandria affinis</name>
    <dbReference type="NCBI Taxonomy" id="33528"/>
    <lineage>
        <taxon>Eukaryota</taxon>
        <taxon>Metazoa</taxon>
        <taxon>Chordata</taxon>
        <taxon>Craniata</taxon>
        <taxon>Vertebrata</taxon>
        <taxon>Euteleostomi</taxon>
        <taxon>Actinopterygii</taxon>
        <taxon>Neopterygii</taxon>
        <taxon>Teleostei</taxon>
        <taxon>Neoteleostei</taxon>
        <taxon>Acanthomorphata</taxon>
        <taxon>Ovalentaria</taxon>
        <taxon>Atherinomorphae</taxon>
        <taxon>Cyprinodontiformes</taxon>
        <taxon>Poeciliidae</taxon>
        <taxon>Poeciliinae</taxon>
        <taxon>Gambusia</taxon>
    </lineage>
</organism>
<comment type="function">
    <text evidence="1">May play an important role in spermatogenesis and/or testis development.</text>
</comment>
<dbReference type="GO" id="GO:0007283">
    <property type="term" value="P:spermatogenesis"/>
    <property type="evidence" value="ECO:0007669"/>
    <property type="project" value="UniProtKB-KW"/>
</dbReference>
<protein>
    <recommendedName>
        <fullName evidence="2">Male-enhanced antigen 1</fullName>
    </recommendedName>
</protein>
<dbReference type="Proteomes" id="UP000250572">
    <property type="component" value="Unassembled WGS sequence"/>
</dbReference>
<feature type="compositionally biased region" description="Acidic residues" evidence="7">
    <location>
        <begin position="38"/>
        <end position="48"/>
    </location>
</feature>
<comment type="caution">
    <text evidence="8">The sequence shown here is derived from an EMBL/GenBank/DDBJ whole genome shotgun (WGS) entry which is preliminary data.</text>
</comment>
<dbReference type="PANTHER" id="PTHR17005">
    <property type="entry name" value="MALE-ENHANCED ANTIGEN-1"/>
    <property type="match status" value="1"/>
</dbReference>
<name>A0A315VPM8_GAMAF</name>
<dbReference type="OMA" id="WRSHASI"/>
<dbReference type="GO" id="GO:0030154">
    <property type="term" value="P:cell differentiation"/>
    <property type="evidence" value="ECO:0007669"/>
    <property type="project" value="UniProtKB-KW"/>
</dbReference>
<keyword evidence="9" id="KW-1185">Reference proteome</keyword>